<dbReference type="Proteomes" id="UP001196530">
    <property type="component" value="Unassembled WGS sequence"/>
</dbReference>
<sequence length="151" mass="15578">MGNKNNKPVVPKGWVAEAPPPYSEVVDKPAAQSAGSGSRINLPSTAKPQTAHVGAPQQYPQYPQPYAQPAPYGQPAPYAQPAPYPQQYPANYNQSSRSRFGGLGSMGMLGGLGAGALGGLLLGEMMTPDTVIYDNGGGYGDFGGGDFGGDF</sequence>
<keyword evidence="2" id="KW-1133">Transmembrane helix</keyword>
<evidence type="ECO:0000313" key="3">
    <source>
        <dbReference type="EMBL" id="KAG7815934.1"/>
    </source>
</evidence>
<evidence type="ECO:0000256" key="1">
    <source>
        <dbReference type="SAM" id="MobiDB-lite"/>
    </source>
</evidence>
<reference evidence="3" key="1">
    <citation type="journal article" date="2021" name="G3 (Bethesda)">
        <title>Genomic diversity, chromosomal rearrangements, and interspecies hybridization in the ogataea polymorpha species complex.</title>
        <authorList>
            <person name="Hanson S.J."/>
            <person name="Cinneide E.O."/>
            <person name="Salzberg L.I."/>
            <person name="Wolfe K.H."/>
            <person name="McGowan J."/>
            <person name="Fitzpatrick D.A."/>
            <person name="Matlin K."/>
        </authorList>
    </citation>
    <scope>NUCLEOTIDE SEQUENCE</scope>
    <source>
        <strain evidence="3">61-244</strain>
    </source>
</reference>
<dbReference type="EMBL" id="JAHLUX010000013">
    <property type="protein sequence ID" value="KAG7815934.1"/>
    <property type="molecule type" value="Genomic_DNA"/>
</dbReference>
<comment type="caution">
    <text evidence="3">The sequence shown here is derived from an EMBL/GenBank/DDBJ whole genome shotgun (WGS) entry which is preliminary data.</text>
</comment>
<keyword evidence="2" id="KW-0472">Membrane</keyword>
<keyword evidence="2" id="KW-0812">Transmembrane</keyword>
<evidence type="ECO:0000313" key="4">
    <source>
        <dbReference type="Proteomes" id="UP001196530"/>
    </source>
</evidence>
<dbReference type="AlphaFoldDB" id="A0AAN6DCD8"/>
<protein>
    <submittedName>
        <fullName evidence="3">Uncharacterized protein</fullName>
    </submittedName>
</protein>
<gene>
    <name evidence="3" type="ORF">KL928_005273</name>
</gene>
<dbReference type="RefSeq" id="XP_043057513.1">
    <property type="nucleotide sequence ID" value="XM_043206064.1"/>
</dbReference>
<name>A0AAN6DCD8_PICAN</name>
<feature type="transmembrane region" description="Helical" evidence="2">
    <location>
        <begin position="100"/>
        <end position="122"/>
    </location>
</feature>
<feature type="compositionally biased region" description="Pro residues" evidence="1">
    <location>
        <begin position="62"/>
        <end position="86"/>
    </location>
</feature>
<proteinExistence type="predicted"/>
<feature type="compositionally biased region" description="Polar residues" evidence="1">
    <location>
        <begin position="33"/>
        <end position="48"/>
    </location>
</feature>
<organism evidence="3 4">
    <name type="scientific">Pichia angusta</name>
    <name type="common">Yeast</name>
    <name type="synonym">Hansenula polymorpha</name>
    <dbReference type="NCBI Taxonomy" id="870730"/>
    <lineage>
        <taxon>Eukaryota</taxon>
        <taxon>Fungi</taxon>
        <taxon>Dikarya</taxon>
        <taxon>Ascomycota</taxon>
        <taxon>Saccharomycotina</taxon>
        <taxon>Pichiomycetes</taxon>
        <taxon>Pichiales</taxon>
        <taxon>Pichiaceae</taxon>
        <taxon>Ogataea</taxon>
    </lineage>
</organism>
<dbReference type="GeneID" id="66129324"/>
<feature type="region of interest" description="Disordered" evidence="1">
    <location>
        <begin position="1"/>
        <end position="96"/>
    </location>
</feature>
<evidence type="ECO:0000256" key="2">
    <source>
        <dbReference type="SAM" id="Phobius"/>
    </source>
</evidence>
<accession>A0AAN6DCD8</accession>